<evidence type="ECO:0000256" key="19">
    <source>
        <dbReference type="ARBA" id="ARBA00047853"/>
    </source>
</evidence>
<dbReference type="GO" id="GO:0051213">
    <property type="term" value="F:dioxygenase activity"/>
    <property type="evidence" value="ECO:0007669"/>
    <property type="project" value="UniProtKB-KW"/>
</dbReference>
<name>A0A0S4QRX9_9ACTN</name>
<evidence type="ECO:0000256" key="9">
    <source>
        <dbReference type="ARBA" id="ARBA00023002"/>
    </source>
</evidence>
<keyword evidence="23" id="KW-1185">Reference proteome</keyword>
<evidence type="ECO:0000256" key="6">
    <source>
        <dbReference type="ARBA" id="ARBA00022723"/>
    </source>
</evidence>
<evidence type="ECO:0000256" key="20">
    <source>
        <dbReference type="ARBA" id="ARBA00049548"/>
    </source>
</evidence>
<dbReference type="Pfam" id="PF00355">
    <property type="entry name" value="Rieske"/>
    <property type="match status" value="1"/>
</dbReference>
<dbReference type="PANTHER" id="PTHR21266:SF32">
    <property type="entry name" value="CHOLESTEROL 7-DESATURASE NVD"/>
    <property type="match status" value="1"/>
</dbReference>
<evidence type="ECO:0000256" key="7">
    <source>
        <dbReference type="ARBA" id="ARBA00022963"/>
    </source>
</evidence>
<evidence type="ECO:0000256" key="5">
    <source>
        <dbReference type="ARBA" id="ARBA00022714"/>
    </source>
</evidence>
<dbReference type="Proteomes" id="UP000198802">
    <property type="component" value="Unassembled WGS sequence"/>
</dbReference>
<evidence type="ECO:0000256" key="14">
    <source>
        <dbReference type="ARBA" id="ARBA00025712"/>
    </source>
</evidence>
<keyword evidence="12" id="KW-0472">Membrane</keyword>
<evidence type="ECO:0000256" key="3">
    <source>
        <dbReference type="ARBA" id="ARBA00004972"/>
    </source>
</evidence>
<keyword evidence="13" id="KW-0753">Steroid metabolism</keyword>
<reference evidence="23" key="1">
    <citation type="submission" date="2015-11" db="EMBL/GenBank/DDBJ databases">
        <authorList>
            <person name="Varghese N."/>
        </authorList>
    </citation>
    <scope>NUCLEOTIDE SEQUENCE [LARGE SCALE GENOMIC DNA]</scope>
    <source>
        <strain evidence="23">DSM 45899</strain>
    </source>
</reference>
<accession>A0A0S4QRX9</accession>
<keyword evidence="22" id="KW-0223">Dioxygenase</keyword>
<evidence type="ECO:0000256" key="2">
    <source>
        <dbReference type="ARBA" id="ARBA00004370"/>
    </source>
</evidence>
<gene>
    <name evidence="22" type="ORF">Ga0074812_11110</name>
</gene>
<dbReference type="SUPFAM" id="SSF55961">
    <property type="entry name" value="Bet v1-like"/>
    <property type="match status" value="1"/>
</dbReference>
<dbReference type="Gene3D" id="2.102.10.10">
    <property type="entry name" value="Rieske [2Fe-2S] iron-sulphur domain"/>
    <property type="match status" value="1"/>
</dbReference>
<dbReference type="CDD" id="cd03469">
    <property type="entry name" value="Rieske_RO_Alpha_N"/>
    <property type="match status" value="1"/>
</dbReference>
<dbReference type="InterPro" id="IPR050584">
    <property type="entry name" value="Cholesterol_7-desaturase"/>
</dbReference>
<evidence type="ECO:0000256" key="11">
    <source>
        <dbReference type="ARBA" id="ARBA00023014"/>
    </source>
</evidence>
<dbReference type="InterPro" id="IPR036922">
    <property type="entry name" value="Rieske_2Fe-2S_sf"/>
</dbReference>
<keyword evidence="13" id="KW-0443">Lipid metabolism</keyword>
<dbReference type="GO" id="GO:0051537">
    <property type="term" value="F:2 iron, 2 sulfur cluster binding"/>
    <property type="evidence" value="ECO:0007669"/>
    <property type="project" value="UniProtKB-KW"/>
</dbReference>
<evidence type="ECO:0000256" key="12">
    <source>
        <dbReference type="ARBA" id="ARBA00023136"/>
    </source>
</evidence>
<keyword evidence="10" id="KW-0408">Iron</keyword>
<comment type="cofactor">
    <cofactor evidence="1">
        <name>Fe cation</name>
        <dbReference type="ChEBI" id="CHEBI:24875"/>
    </cofactor>
</comment>
<evidence type="ECO:0000256" key="1">
    <source>
        <dbReference type="ARBA" id="ARBA00001962"/>
    </source>
</evidence>
<dbReference type="GO" id="GO:0005737">
    <property type="term" value="C:cytoplasm"/>
    <property type="evidence" value="ECO:0007669"/>
    <property type="project" value="TreeGrafter"/>
</dbReference>
<keyword evidence="8" id="KW-1133">Transmembrane helix</keyword>
<comment type="catalytic activity">
    <reaction evidence="19">
        <text>cholesterol + NADH + O2 + H(+) = 7-dehydrocholesterol + NAD(+) + 2 H2O</text>
        <dbReference type="Rhea" id="RHEA:51644"/>
        <dbReference type="ChEBI" id="CHEBI:15377"/>
        <dbReference type="ChEBI" id="CHEBI:15378"/>
        <dbReference type="ChEBI" id="CHEBI:15379"/>
        <dbReference type="ChEBI" id="CHEBI:16113"/>
        <dbReference type="ChEBI" id="CHEBI:17759"/>
        <dbReference type="ChEBI" id="CHEBI:57540"/>
        <dbReference type="ChEBI" id="CHEBI:57945"/>
        <dbReference type="EC" id="1.14.19.21"/>
    </reaction>
    <physiologicalReaction direction="left-to-right" evidence="19">
        <dbReference type="Rhea" id="RHEA:51645"/>
    </physiologicalReaction>
</comment>
<evidence type="ECO:0000259" key="21">
    <source>
        <dbReference type="PROSITE" id="PS51296"/>
    </source>
</evidence>
<evidence type="ECO:0000256" key="4">
    <source>
        <dbReference type="ARBA" id="ARBA00022692"/>
    </source>
</evidence>
<evidence type="ECO:0000313" key="22">
    <source>
        <dbReference type="EMBL" id="CUU57174.1"/>
    </source>
</evidence>
<dbReference type="Gene3D" id="3.90.380.10">
    <property type="entry name" value="Naphthalene 1,2-dioxygenase Alpha Subunit, Chain A, domain 1"/>
    <property type="match status" value="1"/>
</dbReference>
<dbReference type="Pfam" id="PF19298">
    <property type="entry name" value="KshA_C"/>
    <property type="match status" value="1"/>
</dbReference>
<comment type="subunit">
    <text evidence="18">Homotrimer. The two-component system 3-ketosteroid-9-alpha-monooxygenase is composed of an oxygenase component KshA and a reductase component KshB.</text>
</comment>
<evidence type="ECO:0000256" key="17">
    <source>
        <dbReference type="ARBA" id="ARBA00030944"/>
    </source>
</evidence>
<organism evidence="22 23">
    <name type="scientific">Parafrankia irregularis</name>
    <dbReference type="NCBI Taxonomy" id="795642"/>
    <lineage>
        <taxon>Bacteria</taxon>
        <taxon>Bacillati</taxon>
        <taxon>Actinomycetota</taxon>
        <taxon>Actinomycetes</taxon>
        <taxon>Frankiales</taxon>
        <taxon>Frankiaceae</taxon>
        <taxon>Parafrankia</taxon>
    </lineage>
</organism>
<dbReference type="InterPro" id="IPR045605">
    <property type="entry name" value="KshA-like_C"/>
</dbReference>
<dbReference type="EC" id="1.14.19.21" evidence="16"/>
<dbReference type="GO" id="GO:0046872">
    <property type="term" value="F:metal ion binding"/>
    <property type="evidence" value="ECO:0007669"/>
    <property type="project" value="UniProtKB-KW"/>
</dbReference>
<dbReference type="InterPro" id="IPR017941">
    <property type="entry name" value="Rieske_2Fe-2S"/>
</dbReference>
<evidence type="ECO:0000256" key="13">
    <source>
        <dbReference type="ARBA" id="ARBA00023221"/>
    </source>
</evidence>
<dbReference type="PANTHER" id="PTHR21266">
    <property type="entry name" value="IRON-SULFUR DOMAIN CONTAINING PROTEIN"/>
    <property type="match status" value="1"/>
</dbReference>
<keyword evidence="5" id="KW-0001">2Fe-2S</keyword>
<keyword evidence="7" id="KW-0442">Lipid degradation</keyword>
<keyword evidence="4" id="KW-0812">Transmembrane</keyword>
<protein>
    <recommendedName>
        <fullName evidence="16">cholesterol 7-desaturase</fullName>
        <ecNumber evidence="16">1.14.19.21</ecNumber>
    </recommendedName>
    <alternativeName>
        <fullName evidence="17">Rieske-type oxygenase</fullName>
    </alternativeName>
</protein>
<comment type="similarity">
    <text evidence="15">Belongs to the cholesterol 7-desaturase family.</text>
</comment>
<feature type="domain" description="Rieske" evidence="21">
    <location>
        <begin position="68"/>
        <end position="174"/>
    </location>
</feature>
<evidence type="ECO:0000256" key="15">
    <source>
        <dbReference type="ARBA" id="ARBA00025729"/>
    </source>
</evidence>
<keyword evidence="9" id="KW-0560">Oxidoreductase</keyword>
<sequence>MTLSSEAGANRSGLTGTYELSAELTTSAADLTGLPMPLRPDTLYDQSRRTLVRRERGPRFPFPVPNGWFVVARADEIEPGRTKTLFYFGKDLVLFRGTDGTPYLFDAYCPHLGAHLGVGGKVVDGSLQCPFHGWRFDGASGACVEVPYDDNPYIPKTAAARSYPVVERNKMIWAWHHLEGKEPFYEVPEVPEIHDPDWLPIVVKDITVATCCQEMAENNVDTPHFLYVHGMQAVPEEEFHIDGHYKRSVGMDGNFVREGFGLGLGVLRVKGYTTFISSTTPIDEENVHVRWIFTSPRSLGEDAAEAAADSFTAGVSQDLPIWENKIFKDPPVLRPSERAVTEQRRWCQQFYSWPEGDRRLR</sequence>
<dbReference type="GO" id="GO:0170056">
    <property type="term" value="F:cholesterol 7-desaturase [NAD(P)H] activity"/>
    <property type="evidence" value="ECO:0007669"/>
    <property type="project" value="UniProtKB-EC"/>
</dbReference>
<evidence type="ECO:0000256" key="18">
    <source>
        <dbReference type="ARBA" id="ARBA00046982"/>
    </source>
</evidence>
<comment type="catalytic activity">
    <reaction evidence="20">
        <text>cholesterol + NADPH + O2 + H(+) = 7-dehydrocholesterol + NADP(+) + 2 H2O</text>
        <dbReference type="Rhea" id="RHEA:45024"/>
        <dbReference type="ChEBI" id="CHEBI:15377"/>
        <dbReference type="ChEBI" id="CHEBI:15378"/>
        <dbReference type="ChEBI" id="CHEBI:15379"/>
        <dbReference type="ChEBI" id="CHEBI:16113"/>
        <dbReference type="ChEBI" id="CHEBI:17759"/>
        <dbReference type="ChEBI" id="CHEBI:57783"/>
        <dbReference type="ChEBI" id="CHEBI:58349"/>
        <dbReference type="EC" id="1.14.19.21"/>
    </reaction>
    <physiologicalReaction direction="left-to-right" evidence="20">
        <dbReference type="Rhea" id="RHEA:45025"/>
    </physiologicalReaction>
</comment>
<proteinExistence type="inferred from homology"/>
<dbReference type="PROSITE" id="PS51296">
    <property type="entry name" value="RIESKE"/>
    <property type="match status" value="1"/>
</dbReference>
<evidence type="ECO:0000256" key="16">
    <source>
        <dbReference type="ARBA" id="ARBA00026095"/>
    </source>
</evidence>
<evidence type="ECO:0000313" key="23">
    <source>
        <dbReference type="Proteomes" id="UP000198802"/>
    </source>
</evidence>
<dbReference type="GO" id="GO:0004497">
    <property type="term" value="F:monooxygenase activity"/>
    <property type="evidence" value="ECO:0007669"/>
    <property type="project" value="UniProtKB-ARBA"/>
</dbReference>
<keyword evidence="11" id="KW-0411">Iron-sulfur</keyword>
<dbReference type="GO" id="GO:0008203">
    <property type="term" value="P:cholesterol metabolic process"/>
    <property type="evidence" value="ECO:0007669"/>
    <property type="project" value="InterPro"/>
</dbReference>
<comment type="pathway">
    <text evidence="3">Hormone biosynthesis.</text>
</comment>
<dbReference type="RefSeq" id="WP_091278278.1">
    <property type="nucleotide sequence ID" value="NZ_FAOZ01000011.1"/>
</dbReference>
<evidence type="ECO:0000256" key="8">
    <source>
        <dbReference type="ARBA" id="ARBA00022989"/>
    </source>
</evidence>
<dbReference type="GO" id="GO:0016020">
    <property type="term" value="C:membrane"/>
    <property type="evidence" value="ECO:0007669"/>
    <property type="project" value="UniProtKB-SubCell"/>
</dbReference>
<dbReference type="GO" id="GO:0016042">
    <property type="term" value="P:lipid catabolic process"/>
    <property type="evidence" value="ECO:0007669"/>
    <property type="project" value="UniProtKB-KW"/>
</dbReference>
<dbReference type="SUPFAM" id="SSF50022">
    <property type="entry name" value="ISP domain"/>
    <property type="match status" value="1"/>
</dbReference>
<comment type="subcellular location">
    <subcellularLocation>
        <location evidence="2">Membrane</location>
    </subcellularLocation>
</comment>
<evidence type="ECO:0000256" key="10">
    <source>
        <dbReference type="ARBA" id="ARBA00023004"/>
    </source>
</evidence>
<dbReference type="EMBL" id="FAOZ01000011">
    <property type="protein sequence ID" value="CUU57174.1"/>
    <property type="molecule type" value="Genomic_DNA"/>
</dbReference>
<keyword evidence="6" id="KW-0479">Metal-binding</keyword>
<dbReference type="AlphaFoldDB" id="A0A0S4QRX9"/>
<comment type="pathway">
    <text evidence="14">Steroid hormone biosynthesis; dafachronic acid biosynthesis.</text>
</comment>